<keyword evidence="8" id="KW-1185">Reference proteome</keyword>
<dbReference type="Gene3D" id="1.10.510.10">
    <property type="entry name" value="Transferase(Phosphotransferase) domain 1"/>
    <property type="match status" value="1"/>
</dbReference>
<dbReference type="Pfam" id="PF00069">
    <property type="entry name" value="Pkinase"/>
    <property type="match status" value="1"/>
</dbReference>
<evidence type="ECO:0000313" key="8">
    <source>
        <dbReference type="Proteomes" id="UP000740883"/>
    </source>
</evidence>
<dbReference type="Proteomes" id="UP000740883">
    <property type="component" value="Unassembled WGS sequence"/>
</dbReference>
<feature type="domain" description="Protein kinase" evidence="6">
    <location>
        <begin position="7"/>
        <end position="256"/>
    </location>
</feature>
<dbReference type="InterPro" id="IPR011009">
    <property type="entry name" value="Kinase-like_dom_sf"/>
</dbReference>
<keyword evidence="3" id="KW-0547">Nucleotide-binding</keyword>
<keyword evidence="1" id="KW-0723">Serine/threonine-protein kinase</keyword>
<evidence type="ECO:0000256" key="5">
    <source>
        <dbReference type="ARBA" id="ARBA00022840"/>
    </source>
</evidence>
<dbReference type="InterPro" id="IPR000719">
    <property type="entry name" value="Prot_kinase_dom"/>
</dbReference>
<dbReference type="GO" id="GO:0004674">
    <property type="term" value="F:protein serine/threonine kinase activity"/>
    <property type="evidence" value="ECO:0007669"/>
    <property type="project" value="UniProtKB-KW"/>
</dbReference>
<dbReference type="AlphaFoldDB" id="A0A9P6H0R1"/>
<dbReference type="SUPFAM" id="SSF56112">
    <property type="entry name" value="Protein kinase-like (PK-like)"/>
    <property type="match status" value="1"/>
</dbReference>
<dbReference type="EMBL" id="SBJO01000008">
    <property type="protein sequence ID" value="KAF9764806.1"/>
    <property type="molecule type" value="Genomic_DNA"/>
</dbReference>
<sequence length="321" mass="38313">MVEKKNIKCVRKTYVGAFYDTFLIYLTASSEKPKLYYLRIMKKTSIIKYEEEKLIQYEYFVRNKLRHPNLINVLYSFQDYDNLFYISEFAGTNLVQFLKLRILFSKNVSMFYIAETILGIQYMHKNGHTFGFICPKTVWLSRAGHIKLRFDFLNAIEEKNGINDYIEYTSPEYILKREFTEASDYWGMGILLYYMLTGYTPFYSENREKIIYKVLNEEITFPPTIDETTKDLLLKMLDKDPKKRIVGEEIKQHPFFKSIDWTKLENQKAEPPFFFDGINYEEIVCADLDFLYTTDFYPGQKDGYGNVFRYFGKVDTQNPYL</sequence>
<evidence type="ECO:0000256" key="1">
    <source>
        <dbReference type="ARBA" id="ARBA00022527"/>
    </source>
</evidence>
<organism evidence="7 8">
    <name type="scientific">Nosema granulosis</name>
    <dbReference type="NCBI Taxonomy" id="83296"/>
    <lineage>
        <taxon>Eukaryota</taxon>
        <taxon>Fungi</taxon>
        <taxon>Fungi incertae sedis</taxon>
        <taxon>Microsporidia</taxon>
        <taxon>Nosematidae</taxon>
        <taxon>Nosema</taxon>
    </lineage>
</organism>
<gene>
    <name evidence="7" type="primary">Rps6kb1</name>
    <name evidence="7" type="ORF">NGRA_0236</name>
</gene>
<evidence type="ECO:0000256" key="4">
    <source>
        <dbReference type="ARBA" id="ARBA00022777"/>
    </source>
</evidence>
<dbReference type="PANTHER" id="PTHR24351">
    <property type="entry name" value="RIBOSOMAL PROTEIN S6 KINASE"/>
    <property type="match status" value="1"/>
</dbReference>
<dbReference type="Gene3D" id="3.30.200.20">
    <property type="entry name" value="Phosphorylase Kinase, domain 1"/>
    <property type="match status" value="1"/>
</dbReference>
<dbReference type="OrthoDB" id="63267at2759"/>
<comment type="caution">
    <text evidence="7">The sequence shown here is derived from an EMBL/GenBank/DDBJ whole genome shotgun (WGS) entry which is preliminary data.</text>
</comment>
<reference evidence="7 8" key="1">
    <citation type="journal article" date="2020" name="Genome Biol. Evol.">
        <title>Comparative genomics of strictly vertically transmitted, feminizing microsporidia endosymbionts of amphipod crustaceans.</title>
        <authorList>
            <person name="Cormier A."/>
            <person name="Chebbi M.A."/>
            <person name="Giraud I."/>
            <person name="Wattier R."/>
            <person name="Teixeira M."/>
            <person name="Gilbert C."/>
            <person name="Rigaud T."/>
            <person name="Cordaux R."/>
        </authorList>
    </citation>
    <scope>NUCLEOTIDE SEQUENCE [LARGE SCALE GENOMIC DNA]</scope>
    <source>
        <strain evidence="7 8">Ou3-Ou53</strain>
    </source>
</reference>
<evidence type="ECO:0000256" key="2">
    <source>
        <dbReference type="ARBA" id="ARBA00022679"/>
    </source>
</evidence>
<keyword evidence="5" id="KW-0067">ATP-binding</keyword>
<dbReference type="SMART" id="SM00220">
    <property type="entry name" value="S_TKc"/>
    <property type="match status" value="1"/>
</dbReference>
<name>A0A9P6H0R1_9MICR</name>
<accession>A0A9P6H0R1</accession>
<evidence type="ECO:0000256" key="3">
    <source>
        <dbReference type="ARBA" id="ARBA00022741"/>
    </source>
</evidence>
<keyword evidence="4 7" id="KW-0418">Kinase</keyword>
<evidence type="ECO:0000259" key="6">
    <source>
        <dbReference type="PROSITE" id="PS50011"/>
    </source>
</evidence>
<protein>
    <submittedName>
        <fullName evidence="7">Ribosomal protein S6 kinase beta-1</fullName>
    </submittedName>
</protein>
<dbReference type="PROSITE" id="PS50011">
    <property type="entry name" value="PROTEIN_KINASE_DOM"/>
    <property type="match status" value="1"/>
</dbReference>
<evidence type="ECO:0000313" key="7">
    <source>
        <dbReference type="EMBL" id="KAF9764806.1"/>
    </source>
</evidence>
<keyword evidence="2" id="KW-0808">Transferase</keyword>
<proteinExistence type="predicted"/>
<dbReference type="GO" id="GO:0005524">
    <property type="term" value="F:ATP binding"/>
    <property type="evidence" value="ECO:0007669"/>
    <property type="project" value="UniProtKB-KW"/>
</dbReference>